<accession>A0A8J4TWQ3</accession>
<name>A0A8J4TWQ3_CLAMG</name>
<keyword evidence="1" id="KW-0251">Elongation factor</keyword>
<evidence type="ECO:0000313" key="1">
    <source>
        <dbReference type="EMBL" id="KAF5899389.1"/>
    </source>
</evidence>
<sequence>MPRSLLNPDQASKPPLICLSFLPPCNNSQLVNEPVVSSVIVDPSMSTHRSSSLCNSNMTLMQSVYNDVQQVSSISLLPTYHLSTAKVLDP</sequence>
<evidence type="ECO:0000313" key="2">
    <source>
        <dbReference type="Proteomes" id="UP000727407"/>
    </source>
</evidence>
<comment type="caution">
    <text evidence="1">The sequence shown here is derived from an EMBL/GenBank/DDBJ whole genome shotgun (WGS) entry which is preliminary data.</text>
</comment>
<proteinExistence type="predicted"/>
<dbReference type="EMBL" id="QNUK01000168">
    <property type="protein sequence ID" value="KAF5899389.1"/>
    <property type="molecule type" value="Genomic_DNA"/>
</dbReference>
<reference evidence="1" key="1">
    <citation type="submission" date="2020-07" db="EMBL/GenBank/DDBJ databases">
        <title>Clarias magur genome sequencing, assembly and annotation.</title>
        <authorList>
            <person name="Kushwaha B."/>
            <person name="Kumar R."/>
            <person name="Das P."/>
            <person name="Joshi C.G."/>
            <person name="Kumar D."/>
            <person name="Nagpure N.S."/>
            <person name="Pandey M."/>
            <person name="Agarwal S."/>
            <person name="Srivastava S."/>
            <person name="Singh M."/>
            <person name="Sahoo L."/>
            <person name="Jayasankar P."/>
            <person name="Meher P.K."/>
            <person name="Koringa P.G."/>
            <person name="Iquebal M.A."/>
            <person name="Das S.P."/>
            <person name="Bit A."/>
            <person name="Patnaik S."/>
            <person name="Patel N."/>
            <person name="Shah T.M."/>
            <person name="Hinsu A."/>
            <person name="Jena J.K."/>
        </authorList>
    </citation>
    <scope>NUCLEOTIDE SEQUENCE</scope>
    <source>
        <strain evidence="1">CIFAMagur01</strain>
        <tissue evidence="1">Testis</tissue>
    </source>
</reference>
<dbReference type="GO" id="GO:0003746">
    <property type="term" value="F:translation elongation factor activity"/>
    <property type="evidence" value="ECO:0007669"/>
    <property type="project" value="UniProtKB-KW"/>
</dbReference>
<keyword evidence="1" id="KW-0648">Protein biosynthesis</keyword>
<gene>
    <name evidence="1" type="primary">lepA</name>
    <name evidence="1" type="ORF">DAT39_010905</name>
</gene>
<dbReference type="AlphaFoldDB" id="A0A8J4TWQ3"/>
<keyword evidence="2" id="KW-1185">Reference proteome</keyword>
<organism evidence="1 2">
    <name type="scientific">Clarias magur</name>
    <name type="common">Asian catfish</name>
    <name type="synonym">Macropteronotus magur</name>
    <dbReference type="NCBI Taxonomy" id="1594786"/>
    <lineage>
        <taxon>Eukaryota</taxon>
        <taxon>Metazoa</taxon>
        <taxon>Chordata</taxon>
        <taxon>Craniata</taxon>
        <taxon>Vertebrata</taxon>
        <taxon>Euteleostomi</taxon>
        <taxon>Actinopterygii</taxon>
        <taxon>Neopterygii</taxon>
        <taxon>Teleostei</taxon>
        <taxon>Ostariophysi</taxon>
        <taxon>Siluriformes</taxon>
        <taxon>Clariidae</taxon>
        <taxon>Clarias</taxon>
    </lineage>
</organism>
<dbReference type="Proteomes" id="UP000727407">
    <property type="component" value="Unassembled WGS sequence"/>
</dbReference>
<protein>
    <submittedName>
        <fullName evidence="1">Elongation factor 4</fullName>
    </submittedName>
</protein>